<dbReference type="InterPro" id="IPR021070">
    <property type="entry name" value="Killing_trait_RebB"/>
</dbReference>
<evidence type="ECO:0000313" key="1">
    <source>
        <dbReference type="EMBL" id="MUP06296.1"/>
    </source>
</evidence>
<dbReference type="RefSeq" id="WP_070163248.1">
    <property type="nucleotide sequence ID" value="NZ_CP118260.1"/>
</dbReference>
<dbReference type="Proteomes" id="UP000175993">
    <property type="component" value="Unassembled WGS sequence"/>
</dbReference>
<name>A0ABD6GHC0_AGRVI</name>
<organism evidence="1 2">
    <name type="scientific">Agrobacterium vitis</name>
    <name type="common">Rhizobium vitis</name>
    <dbReference type="NCBI Taxonomy" id="373"/>
    <lineage>
        <taxon>Bacteria</taxon>
        <taxon>Pseudomonadati</taxon>
        <taxon>Pseudomonadota</taxon>
        <taxon>Alphaproteobacteria</taxon>
        <taxon>Hyphomicrobiales</taxon>
        <taxon>Rhizobiaceae</taxon>
        <taxon>Rhizobium/Agrobacterium group</taxon>
        <taxon>Agrobacterium</taxon>
    </lineage>
</organism>
<gene>
    <name evidence="1" type="ORF">BBI04_015930</name>
</gene>
<sequence length="87" mass="9006">MNSNSQIADAVSQANLSVVGEAPSMAAGTLYQTLAHSTGVMFENAVNGQNNQNILSLASTTQGIMQIYSVDTISDAISIARMLQASA</sequence>
<dbReference type="Pfam" id="PF11747">
    <property type="entry name" value="RebB"/>
    <property type="match status" value="1"/>
</dbReference>
<comment type="caution">
    <text evidence="1">The sequence shown here is derived from an EMBL/GenBank/DDBJ whole genome shotgun (WGS) entry which is preliminary data.</text>
</comment>
<proteinExistence type="predicted"/>
<dbReference type="EMBL" id="MBEV02000007">
    <property type="protein sequence ID" value="MUP06296.1"/>
    <property type="molecule type" value="Genomic_DNA"/>
</dbReference>
<dbReference type="AlphaFoldDB" id="A0ABD6GHC0"/>
<protein>
    <submittedName>
        <fullName evidence="1">Antirepresssor protein RebB</fullName>
    </submittedName>
</protein>
<reference evidence="1 2" key="1">
    <citation type="submission" date="2019-11" db="EMBL/GenBank/DDBJ databases">
        <title>Whole-genome sequencing of Allorhizobium vitis.</title>
        <authorList>
            <person name="Gan H.M."/>
            <person name="Savka M.A."/>
        </authorList>
    </citation>
    <scope>NUCLEOTIDE SEQUENCE [LARGE SCALE GENOMIC DNA]</scope>
    <source>
        <strain evidence="1 2">AB4</strain>
    </source>
</reference>
<accession>A0ABD6GHC0</accession>
<evidence type="ECO:0000313" key="2">
    <source>
        <dbReference type="Proteomes" id="UP000175993"/>
    </source>
</evidence>